<dbReference type="Proteomes" id="UP001634394">
    <property type="component" value="Unassembled WGS sequence"/>
</dbReference>
<feature type="region of interest" description="Disordered" evidence="13">
    <location>
        <begin position="31"/>
        <end position="72"/>
    </location>
</feature>
<evidence type="ECO:0000259" key="14">
    <source>
        <dbReference type="Pfam" id="PF00675"/>
    </source>
</evidence>
<organism evidence="16 17">
    <name type="scientific">Sinanodonta woodiana</name>
    <name type="common">Chinese pond mussel</name>
    <name type="synonym">Anodonta woodiana</name>
    <dbReference type="NCBI Taxonomy" id="1069815"/>
    <lineage>
        <taxon>Eukaryota</taxon>
        <taxon>Metazoa</taxon>
        <taxon>Spiralia</taxon>
        <taxon>Lophotrochozoa</taxon>
        <taxon>Mollusca</taxon>
        <taxon>Bivalvia</taxon>
        <taxon>Autobranchia</taxon>
        <taxon>Heteroconchia</taxon>
        <taxon>Palaeoheterodonta</taxon>
        <taxon>Unionida</taxon>
        <taxon>Unionoidea</taxon>
        <taxon>Unionidae</taxon>
        <taxon>Unioninae</taxon>
        <taxon>Sinanodonta</taxon>
    </lineage>
</organism>
<evidence type="ECO:0000256" key="3">
    <source>
        <dbReference type="ARBA" id="ARBA00004305"/>
    </source>
</evidence>
<comment type="function">
    <text evidence="1">Substrate recognition and binding subunit of the essential mitochondrial processing protease (MPP), which cleaves the mitochondrial sequence off newly imported precursors proteins.</text>
</comment>
<dbReference type="InterPro" id="IPR011249">
    <property type="entry name" value="Metalloenz_LuxS/M16"/>
</dbReference>
<dbReference type="EMBL" id="JBJQND010000007">
    <property type="protein sequence ID" value="KAL3870287.1"/>
    <property type="molecule type" value="Genomic_DNA"/>
</dbReference>
<evidence type="ECO:0000256" key="6">
    <source>
        <dbReference type="ARBA" id="ARBA00016741"/>
    </source>
</evidence>
<dbReference type="FunFam" id="3.30.830.10:FF:000010">
    <property type="entry name" value="Mitochondrial-processing peptidase alpha subunit, mitochondrial"/>
    <property type="match status" value="1"/>
</dbReference>
<gene>
    <name evidence="16" type="ORF">ACJMK2_038363</name>
</gene>
<evidence type="ECO:0000313" key="17">
    <source>
        <dbReference type="Proteomes" id="UP001634394"/>
    </source>
</evidence>
<dbReference type="Pfam" id="PF05193">
    <property type="entry name" value="Peptidase_M16_C"/>
    <property type="match status" value="1"/>
</dbReference>
<feature type="domain" description="Peptidase M16 N-terminal" evidence="14">
    <location>
        <begin position="82"/>
        <end position="231"/>
    </location>
</feature>
<sequence length="535" mass="59946">MCKITLTPFTNMATRVWNRFIRHSGRLSRRPLQRGFSSASSQISITDVPLSKPPPGVLPPKYTSPSEHKNDTQVTTLDNGLRVASENKFGQFCTVGVLMDSGSRFEAAYPSGISHFFEKLAFGKTSRYADRDTILQELERHGGICDCQGSRDTLVYAMSAETHGLRTVLEILSEVVLRPEFTDQELEGARTAIGFELEALKMNPNPEPLLMEMIHRAAYRDNTLGLPKFCPTENLQLINRSVLYTYSKHFHRPERMVLAGVGVEHDKLVKLAQEIFINKKPIWEENKKIIDPSKGSDSSLAQYTGGTETVEADLSDVSLGPTEMPELAHFVIGLESCSHKDSDFVAFCVLNMMMGGGGSFSAGGPGKGMYTRLYINVLNRHHWIHNATAYNHAYSDSGLFCIHSSAHPDKLRDLVEVILQELVNTTGSIHPEELNRAKTQLQSMLLMNLEARPVVFEDVGRQVLSTNYRHQPEYYYEQIAKITEKDIIRVAERILQSKPSVAAYGNLNKLPALPEIQSALLNKSGRVSRRFSIFR</sequence>
<dbReference type="FunFam" id="3.30.830.10:FF:000014">
    <property type="entry name" value="Mitochondrial-processing peptidase alpha subunit, mitochondrial"/>
    <property type="match status" value="1"/>
</dbReference>
<comment type="caution">
    <text evidence="16">The sequence shown here is derived from an EMBL/GenBank/DDBJ whole genome shotgun (WGS) entry which is preliminary data.</text>
</comment>
<keyword evidence="7" id="KW-0999">Mitochondrion inner membrane</keyword>
<dbReference type="GO" id="GO:0051604">
    <property type="term" value="P:protein maturation"/>
    <property type="evidence" value="ECO:0007669"/>
    <property type="project" value="UniProtKB-ARBA"/>
</dbReference>
<comment type="similarity">
    <text evidence="4">Belongs to the peptidase M16 family.</text>
</comment>
<evidence type="ECO:0000256" key="2">
    <source>
        <dbReference type="ARBA" id="ARBA00004273"/>
    </source>
</evidence>
<keyword evidence="8" id="KW-0809">Transit peptide</keyword>
<evidence type="ECO:0000256" key="4">
    <source>
        <dbReference type="ARBA" id="ARBA00007261"/>
    </source>
</evidence>
<dbReference type="Pfam" id="PF00675">
    <property type="entry name" value="Peptidase_M16"/>
    <property type="match status" value="1"/>
</dbReference>
<keyword evidence="10" id="KW-0472">Membrane</keyword>
<accession>A0ABD3W8S4</accession>
<protein>
    <recommendedName>
        <fullName evidence="6">Mitochondrial-processing peptidase subunit alpha</fullName>
    </recommendedName>
    <alternativeName>
        <fullName evidence="11">Alpha-MPP</fullName>
    </alternativeName>
    <alternativeName>
        <fullName evidence="12">Inactive zinc metalloprotease alpha</fullName>
    </alternativeName>
</protein>
<dbReference type="GO" id="GO:0005743">
    <property type="term" value="C:mitochondrial inner membrane"/>
    <property type="evidence" value="ECO:0007669"/>
    <property type="project" value="UniProtKB-SubCell"/>
</dbReference>
<dbReference type="GO" id="GO:0006508">
    <property type="term" value="P:proteolysis"/>
    <property type="evidence" value="ECO:0007669"/>
    <property type="project" value="UniProtKB-ARBA"/>
</dbReference>
<evidence type="ECO:0000256" key="7">
    <source>
        <dbReference type="ARBA" id="ARBA00022792"/>
    </source>
</evidence>
<evidence type="ECO:0000256" key="8">
    <source>
        <dbReference type="ARBA" id="ARBA00022946"/>
    </source>
</evidence>
<dbReference type="PANTHER" id="PTHR11851:SF49">
    <property type="entry name" value="MITOCHONDRIAL-PROCESSING PEPTIDASE SUBUNIT ALPHA"/>
    <property type="match status" value="1"/>
</dbReference>
<evidence type="ECO:0000256" key="1">
    <source>
        <dbReference type="ARBA" id="ARBA00002123"/>
    </source>
</evidence>
<comment type="subunit">
    <text evidence="5">Heterodimer of PMPCA (alpha) and PMPCB (beta) subunits, forming the mitochondrial processing protease (MPP) in which PMPCA is involved in substrate recognition and binding and PMPCB is the catalytic subunit.</text>
</comment>
<evidence type="ECO:0000256" key="10">
    <source>
        <dbReference type="ARBA" id="ARBA00023136"/>
    </source>
</evidence>
<evidence type="ECO:0000256" key="5">
    <source>
        <dbReference type="ARBA" id="ARBA00011587"/>
    </source>
</evidence>
<evidence type="ECO:0000259" key="15">
    <source>
        <dbReference type="Pfam" id="PF05193"/>
    </source>
</evidence>
<evidence type="ECO:0000256" key="11">
    <source>
        <dbReference type="ARBA" id="ARBA00030006"/>
    </source>
</evidence>
<evidence type="ECO:0000256" key="13">
    <source>
        <dbReference type="SAM" id="MobiDB-lite"/>
    </source>
</evidence>
<proteinExistence type="inferred from homology"/>
<keyword evidence="17" id="KW-1185">Reference proteome</keyword>
<dbReference type="InterPro" id="IPR007863">
    <property type="entry name" value="Peptidase_M16_C"/>
</dbReference>
<feature type="domain" description="Peptidase M16 C-terminal" evidence="15">
    <location>
        <begin position="238"/>
        <end position="441"/>
    </location>
</feature>
<dbReference type="AlphaFoldDB" id="A0ABD3W8S4"/>
<keyword evidence="9" id="KW-0496">Mitochondrion</keyword>
<dbReference type="GO" id="GO:0005759">
    <property type="term" value="C:mitochondrial matrix"/>
    <property type="evidence" value="ECO:0007669"/>
    <property type="project" value="UniProtKB-SubCell"/>
</dbReference>
<feature type="compositionally biased region" description="Polar residues" evidence="13">
    <location>
        <begin position="35"/>
        <end position="45"/>
    </location>
</feature>
<dbReference type="InterPro" id="IPR011765">
    <property type="entry name" value="Pept_M16_N"/>
</dbReference>
<evidence type="ECO:0000313" key="16">
    <source>
        <dbReference type="EMBL" id="KAL3870287.1"/>
    </source>
</evidence>
<comment type="subcellular location">
    <subcellularLocation>
        <location evidence="2">Mitochondrion inner membrane</location>
    </subcellularLocation>
    <subcellularLocation>
        <location evidence="3">Mitochondrion matrix</location>
    </subcellularLocation>
</comment>
<dbReference type="InterPro" id="IPR050361">
    <property type="entry name" value="MPP/UQCRC_Complex"/>
</dbReference>
<dbReference type="SUPFAM" id="SSF63411">
    <property type="entry name" value="LuxS/MPP-like metallohydrolase"/>
    <property type="match status" value="2"/>
</dbReference>
<reference evidence="16 17" key="1">
    <citation type="submission" date="2024-11" db="EMBL/GenBank/DDBJ databases">
        <title>Chromosome-level genome assembly of the freshwater bivalve Anodonta woodiana.</title>
        <authorList>
            <person name="Chen X."/>
        </authorList>
    </citation>
    <scope>NUCLEOTIDE SEQUENCE [LARGE SCALE GENOMIC DNA]</scope>
    <source>
        <strain evidence="16">MN2024</strain>
        <tissue evidence="16">Gills</tissue>
    </source>
</reference>
<evidence type="ECO:0000256" key="12">
    <source>
        <dbReference type="ARBA" id="ARBA00032315"/>
    </source>
</evidence>
<dbReference type="Gene3D" id="3.30.830.10">
    <property type="entry name" value="Metalloenzyme, LuxS/M16 peptidase-like"/>
    <property type="match status" value="2"/>
</dbReference>
<evidence type="ECO:0000256" key="9">
    <source>
        <dbReference type="ARBA" id="ARBA00023128"/>
    </source>
</evidence>
<name>A0ABD3W8S4_SINWO</name>
<dbReference type="PANTHER" id="PTHR11851">
    <property type="entry name" value="METALLOPROTEASE"/>
    <property type="match status" value="1"/>
</dbReference>